<keyword evidence="3 7" id="KW-0547">Nucleotide-binding</keyword>
<feature type="cross-link" description="Glycyl lysine isopeptide (Lys-Gly) (interchain with G-Cter in SUMO2)" evidence="8">
    <location>
        <position position="212"/>
    </location>
</feature>
<evidence type="ECO:0000256" key="3">
    <source>
        <dbReference type="ARBA" id="ARBA00022741"/>
    </source>
</evidence>
<dbReference type="GO" id="GO:0106310">
    <property type="term" value="F:protein serine kinase activity"/>
    <property type="evidence" value="ECO:0007669"/>
    <property type="project" value="RHEA"/>
</dbReference>
<dbReference type="SUPFAM" id="SSF56112">
    <property type="entry name" value="Protein kinase-like (PK-like)"/>
    <property type="match status" value="1"/>
</dbReference>
<dbReference type="FunFam" id="3.30.200.20:FF:000042">
    <property type="entry name" value="Aurora kinase A"/>
    <property type="match status" value="1"/>
</dbReference>
<feature type="domain" description="Protein kinase" evidence="11">
    <location>
        <begin position="79"/>
        <end position="341"/>
    </location>
</feature>
<dbReference type="InterPro" id="IPR011009">
    <property type="entry name" value="Kinase-like_dom_sf"/>
</dbReference>
<protein>
    <recommendedName>
        <fullName evidence="9">Aurora kinase</fullName>
        <ecNumber evidence="9">2.7.11.1</ecNumber>
    </recommendedName>
</protein>
<dbReference type="GeneID" id="92374391"/>
<dbReference type="InterPro" id="IPR000719">
    <property type="entry name" value="Prot_kinase_dom"/>
</dbReference>
<feature type="compositionally biased region" description="Polar residues" evidence="10">
    <location>
        <begin position="535"/>
        <end position="557"/>
    </location>
</feature>
<reference evidence="12" key="1">
    <citation type="submission" date="2016-09" db="EMBL/GenBank/DDBJ databases">
        <authorList>
            <person name="Hebert L."/>
            <person name="Moumen B."/>
        </authorList>
    </citation>
    <scope>NUCLEOTIDE SEQUENCE [LARGE SCALE GENOMIC DNA]</scope>
    <source>
        <strain evidence="12">OVI</strain>
    </source>
</reference>
<evidence type="ECO:0000313" key="13">
    <source>
        <dbReference type="Proteomes" id="UP000195570"/>
    </source>
</evidence>
<dbReference type="RefSeq" id="XP_067078797.1">
    <property type="nucleotide sequence ID" value="XM_067222696.1"/>
</dbReference>
<dbReference type="Gene3D" id="1.10.510.10">
    <property type="entry name" value="Transferase(Phosphotransferase) domain 1"/>
    <property type="match status" value="1"/>
</dbReference>
<evidence type="ECO:0000256" key="5">
    <source>
        <dbReference type="ARBA" id="ARBA00022840"/>
    </source>
</evidence>
<feature type="region of interest" description="Disordered" evidence="10">
    <location>
        <begin position="1"/>
        <end position="22"/>
    </location>
</feature>
<dbReference type="Proteomes" id="UP000195570">
    <property type="component" value="Unassembled WGS sequence"/>
</dbReference>
<comment type="catalytic activity">
    <reaction evidence="9">
        <text>L-threonyl-[protein] + ATP = O-phospho-L-threonyl-[protein] + ADP + H(+)</text>
        <dbReference type="Rhea" id="RHEA:46608"/>
        <dbReference type="Rhea" id="RHEA-COMP:11060"/>
        <dbReference type="Rhea" id="RHEA-COMP:11605"/>
        <dbReference type="ChEBI" id="CHEBI:15378"/>
        <dbReference type="ChEBI" id="CHEBI:30013"/>
        <dbReference type="ChEBI" id="CHEBI:30616"/>
        <dbReference type="ChEBI" id="CHEBI:61977"/>
        <dbReference type="ChEBI" id="CHEBI:456216"/>
        <dbReference type="EC" id="2.7.11.1"/>
    </reaction>
</comment>
<comment type="caution">
    <text evidence="12">The sequence shown here is derived from an EMBL/GenBank/DDBJ whole genome shotgun (WGS) entry which is preliminary data.</text>
</comment>
<evidence type="ECO:0000256" key="10">
    <source>
        <dbReference type="SAM" id="MobiDB-lite"/>
    </source>
</evidence>
<evidence type="ECO:0000256" key="2">
    <source>
        <dbReference type="ARBA" id="ARBA00022679"/>
    </source>
</evidence>
<dbReference type="SMART" id="SM00220">
    <property type="entry name" value="S_TKc"/>
    <property type="match status" value="1"/>
</dbReference>
<dbReference type="CDD" id="cd14007">
    <property type="entry name" value="STKc_Aurora"/>
    <property type="match status" value="1"/>
</dbReference>
<feature type="binding site" evidence="7">
    <location>
        <position position="227"/>
    </location>
    <ligand>
        <name>ATP</name>
        <dbReference type="ChEBI" id="CHEBI:30616"/>
    </ligand>
</feature>
<dbReference type="GO" id="GO:0004674">
    <property type="term" value="F:protein serine/threonine kinase activity"/>
    <property type="evidence" value="ECO:0007669"/>
    <property type="project" value="UniProtKB-KW"/>
</dbReference>
<feature type="region of interest" description="Disordered" evidence="10">
    <location>
        <begin position="535"/>
        <end position="560"/>
    </location>
</feature>
<name>A0A1G4I6S5_TRYEQ</name>
<evidence type="ECO:0000256" key="8">
    <source>
        <dbReference type="PIRSR" id="PIRSR630616-3"/>
    </source>
</evidence>
<evidence type="ECO:0000259" key="11">
    <source>
        <dbReference type="PROSITE" id="PS50011"/>
    </source>
</evidence>
<dbReference type="PROSITE" id="PS50011">
    <property type="entry name" value="PROTEIN_KINASE_DOM"/>
    <property type="match status" value="1"/>
</dbReference>
<comment type="similarity">
    <text evidence="9">Belongs to the protein kinase superfamily. Ser/Thr protein kinase family. Aurora subfamily.</text>
</comment>
<keyword evidence="1 9" id="KW-0723">Serine/threonine-protein kinase</keyword>
<dbReference type="InterPro" id="IPR030616">
    <property type="entry name" value="Aur-like"/>
</dbReference>
<keyword evidence="5 7" id="KW-0067">ATP-binding</keyword>
<feature type="binding site" evidence="7">
    <location>
        <begin position="159"/>
        <end position="161"/>
    </location>
    <ligand>
        <name>ATP</name>
        <dbReference type="ChEBI" id="CHEBI:30616"/>
    </ligand>
</feature>
<dbReference type="GO" id="GO:0005524">
    <property type="term" value="F:ATP binding"/>
    <property type="evidence" value="ECO:0007669"/>
    <property type="project" value="UniProtKB-UniRule"/>
</dbReference>
<evidence type="ECO:0000256" key="1">
    <source>
        <dbReference type="ARBA" id="ARBA00022527"/>
    </source>
</evidence>
<dbReference type="VEuPathDB" id="TriTrypDB:TEOVI_000045100"/>
<dbReference type="PROSITE" id="PS00108">
    <property type="entry name" value="PROTEIN_KINASE_ST"/>
    <property type="match status" value="1"/>
</dbReference>
<keyword evidence="4 9" id="KW-0418">Kinase</keyword>
<dbReference type="PANTHER" id="PTHR24350">
    <property type="entry name" value="SERINE/THREONINE-PROTEIN KINASE IAL-RELATED"/>
    <property type="match status" value="1"/>
</dbReference>
<evidence type="ECO:0000256" key="9">
    <source>
        <dbReference type="RuleBase" id="RU367134"/>
    </source>
</evidence>
<organism evidence="12 13">
    <name type="scientific">Trypanosoma equiperdum</name>
    <dbReference type="NCBI Taxonomy" id="5694"/>
    <lineage>
        <taxon>Eukaryota</taxon>
        <taxon>Discoba</taxon>
        <taxon>Euglenozoa</taxon>
        <taxon>Kinetoplastea</taxon>
        <taxon>Metakinetoplastina</taxon>
        <taxon>Trypanosomatida</taxon>
        <taxon>Trypanosomatidae</taxon>
        <taxon>Trypanosoma</taxon>
    </lineage>
</organism>
<dbReference type="FunFam" id="1.10.510.10:FF:000887">
    <property type="entry name" value="Aurora B kinase"/>
    <property type="match status" value="1"/>
</dbReference>
<accession>A0A1G4I6S5</accession>
<feature type="active site" description="Proton acceptor" evidence="6">
    <location>
        <position position="210"/>
    </location>
</feature>
<evidence type="ECO:0000256" key="4">
    <source>
        <dbReference type="ARBA" id="ARBA00022777"/>
    </source>
</evidence>
<keyword evidence="13" id="KW-1185">Reference proteome</keyword>
<feature type="binding site" evidence="7">
    <location>
        <position position="89"/>
    </location>
    <ligand>
        <name>ATP</name>
        <dbReference type="ChEBI" id="CHEBI:30616"/>
    </ligand>
</feature>
<evidence type="ECO:0000313" key="12">
    <source>
        <dbReference type="EMBL" id="SCU67491.1"/>
    </source>
</evidence>
<evidence type="ECO:0000256" key="7">
    <source>
        <dbReference type="PIRSR" id="PIRSR630616-2"/>
    </source>
</evidence>
<gene>
    <name evidence="12" type="ORF">TEOVI_000045100</name>
</gene>
<dbReference type="EC" id="2.7.11.1" evidence="9"/>
<dbReference type="Pfam" id="PF00069">
    <property type="entry name" value="Pkinase"/>
    <property type="match status" value="1"/>
</dbReference>
<evidence type="ECO:0000256" key="6">
    <source>
        <dbReference type="PIRSR" id="PIRSR630616-1"/>
    </source>
</evidence>
<proteinExistence type="inferred from homology"/>
<sequence length="660" mass="73457">MSTRLCEPSLRDDGAQRGTPASHGKWCDTGAFKLDETPSPVVANVSSTSDASFQFNRTPSPGKHQNHAADRSMWSLDDFVIIRKLDEGRFGKVYLAREKQSKCAVVLKCISKDMIRFHSLAHQLQREVELQEYAGRYHKNVLRLFAYFWDDVRIVLVLEYADSGTLQDLLDCYREKEQRSSLPDDKVRTILLQLLSALAFLHERDIIHRDVKPDNILFHGEKLLLADFSWAVRVNNSDPRYCRRHTVCGTLDYLAPEQVLKRGCTTKADLWAVGVVAYRMLCGFLPFEMLDARDVCSCIASGAIRYPSQLSPTARHFLQGLLRVDEALRFSCQEALNHPFMRGDCNCRISNRYIESKHRARAEEPVLQHQGSFDTTKNGTRWIQQKKESWCCSRAPTLNVPEPVHHTGTNCVANHSHNHKDMDKSTTLSCPSASDIVRVRATTERVRCPVDDYSGTSASLITISPLRSTECMQSLSNVSTPSIVSQTHSEWLHSASPISHTPVVAAAATSKCSRDDVGTSSYGVSYSGIRLHNSASDGSGTTTGQHHAQLGTSTHSSFAFAPPTSARYRRDISGYHRINGRGSSPSDHEEYEVASCALRLCFDDEDDADNNCSGALHAAASNRPKTLKSGVMMNGTAPPSHHKGFFFEVAGGCFPRLLKM</sequence>
<dbReference type="EMBL" id="CZPT02000754">
    <property type="protein sequence ID" value="SCU67491.1"/>
    <property type="molecule type" value="Genomic_DNA"/>
</dbReference>
<dbReference type="AlphaFoldDB" id="A0A1G4I6S5"/>
<keyword evidence="2 9" id="KW-0808">Transferase</keyword>
<comment type="catalytic activity">
    <reaction evidence="9">
        <text>L-seryl-[protein] + ATP = O-phospho-L-seryl-[protein] + ADP + H(+)</text>
        <dbReference type="Rhea" id="RHEA:17989"/>
        <dbReference type="Rhea" id="RHEA-COMP:9863"/>
        <dbReference type="Rhea" id="RHEA-COMP:11604"/>
        <dbReference type="ChEBI" id="CHEBI:15378"/>
        <dbReference type="ChEBI" id="CHEBI:29999"/>
        <dbReference type="ChEBI" id="CHEBI:30616"/>
        <dbReference type="ChEBI" id="CHEBI:83421"/>
        <dbReference type="ChEBI" id="CHEBI:456216"/>
        <dbReference type="EC" id="2.7.11.1"/>
    </reaction>
</comment>
<feature type="binding site" evidence="7">
    <location>
        <position position="108"/>
    </location>
    <ligand>
        <name>ATP</name>
        <dbReference type="ChEBI" id="CHEBI:30616"/>
    </ligand>
</feature>
<dbReference type="InterPro" id="IPR008271">
    <property type="entry name" value="Ser/Thr_kinase_AS"/>
</dbReference>